<dbReference type="RefSeq" id="WP_196200194.1">
    <property type="nucleotide sequence ID" value="NZ_JADPUN010000079.1"/>
</dbReference>
<dbReference type="PANTHER" id="PTHR34069:SF2">
    <property type="entry name" value="BETA-KETOACYL-[ACYL-CARRIER-PROTEIN] SYNTHASE III"/>
    <property type="match status" value="1"/>
</dbReference>
<dbReference type="Gene3D" id="3.40.47.10">
    <property type="match status" value="2"/>
</dbReference>
<dbReference type="SUPFAM" id="SSF53901">
    <property type="entry name" value="Thiolase-like"/>
    <property type="match status" value="1"/>
</dbReference>
<comment type="caution">
    <text evidence="2">The sequence shown here is derived from an EMBL/GenBank/DDBJ whole genome shotgun (WGS) entry which is preliminary data.</text>
</comment>
<dbReference type="Proteomes" id="UP000638560">
    <property type="component" value="Unassembled WGS sequence"/>
</dbReference>
<evidence type="ECO:0000313" key="2">
    <source>
        <dbReference type="EMBL" id="MBF9128543.1"/>
    </source>
</evidence>
<dbReference type="InterPro" id="IPR013751">
    <property type="entry name" value="ACP_syn_III_N"/>
</dbReference>
<keyword evidence="3" id="KW-1185">Reference proteome</keyword>
<dbReference type="Pfam" id="PF08545">
    <property type="entry name" value="ACP_syn_III"/>
    <property type="match status" value="1"/>
</dbReference>
<evidence type="ECO:0000313" key="3">
    <source>
        <dbReference type="Proteomes" id="UP000638560"/>
    </source>
</evidence>
<sequence length="301" mass="31836">MLYASRLSYVLGEPVPIGDTTDPEVRDELDNLCEQGIRHHLVDERPVAELAVAAARPVVEGLSGSPVDMLVYCTDTPTTEPVARQMRQVQSELGLVDTPAVLISSGGCGNLGAGLKVARALMATEGLGTVLFITADRVADTTGRFLTHGTTVLSDSAAACVLTAEPVAEGFRILGMSTEVKADLGVTSSQLALGRAIMQKIGRALNRVSAESGVPPAECRYFLTGNFGRTSRAFLTTAARCTPEQAYAPWVADLGHCFSADLLISLSTLMERGDLDPADRLLLLSSTPQSWSLIVAEYVAA</sequence>
<protein>
    <recommendedName>
        <fullName evidence="1">Beta-ketoacyl-[acyl-carrier-protein] synthase III N-terminal domain-containing protein</fullName>
    </recommendedName>
</protein>
<gene>
    <name evidence="2" type="ORF">I0C86_06000</name>
</gene>
<organism evidence="2 3">
    <name type="scientific">Plantactinospora alkalitolerans</name>
    <dbReference type="NCBI Taxonomy" id="2789879"/>
    <lineage>
        <taxon>Bacteria</taxon>
        <taxon>Bacillati</taxon>
        <taxon>Actinomycetota</taxon>
        <taxon>Actinomycetes</taxon>
        <taxon>Micromonosporales</taxon>
        <taxon>Micromonosporaceae</taxon>
        <taxon>Plantactinospora</taxon>
    </lineage>
</organism>
<accession>A0ABS0GRD2</accession>
<name>A0ABS0GRD2_9ACTN</name>
<dbReference type="EMBL" id="JADPUN010000079">
    <property type="protein sequence ID" value="MBF9128543.1"/>
    <property type="molecule type" value="Genomic_DNA"/>
</dbReference>
<reference evidence="2 3" key="1">
    <citation type="submission" date="2020-11" db="EMBL/GenBank/DDBJ databases">
        <title>A novel isolate from a Black sea contaminated sediment with potential to produce alkanes: Plantactinospora alkalitolerans sp. nov.</title>
        <authorList>
            <person name="Carro L."/>
            <person name="Veyisoglu A."/>
            <person name="Guven K."/>
            <person name="Schumann P."/>
            <person name="Klenk H.-P."/>
            <person name="Sahin N."/>
        </authorList>
    </citation>
    <scope>NUCLEOTIDE SEQUENCE [LARGE SCALE GENOMIC DNA]</scope>
    <source>
        <strain evidence="2 3">S1510</strain>
    </source>
</reference>
<dbReference type="PANTHER" id="PTHR34069">
    <property type="entry name" value="3-OXOACYL-[ACYL-CARRIER-PROTEIN] SYNTHASE 3"/>
    <property type="match status" value="1"/>
</dbReference>
<proteinExistence type="predicted"/>
<evidence type="ECO:0000259" key="1">
    <source>
        <dbReference type="Pfam" id="PF08545"/>
    </source>
</evidence>
<feature type="domain" description="Beta-ketoacyl-[acyl-carrier-protein] synthase III N-terminal" evidence="1">
    <location>
        <begin position="107"/>
        <end position="178"/>
    </location>
</feature>
<dbReference type="InterPro" id="IPR016039">
    <property type="entry name" value="Thiolase-like"/>
</dbReference>